<keyword evidence="2" id="KW-1185">Reference proteome</keyword>
<gene>
    <name evidence="1" type="ORF">BDP27DRAFT_1325475</name>
</gene>
<comment type="caution">
    <text evidence="1">The sequence shown here is derived from an EMBL/GenBank/DDBJ whole genome shotgun (WGS) entry which is preliminary data.</text>
</comment>
<organism evidence="1 2">
    <name type="scientific">Rhodocollybia butyracea</name>
    <dbReference type="NCBI Taxonomy" id="206335"/>
    <lineage>
        <taxon>Eukaryota</taxon>
        <taxon>Fungi</taxon>
        <taxon>Dikarya</taxon>
        <taxon>Basidiomycota</taxon>
        <taxon>Agaricomycotina</taxon>
        <taxon>Agaricomycetes</taxon>
        <taxon>Agaricomycetidae</taxon>
        <taxon>Agaricales</taxon>
        <taxon>Marasmiineae</taxon>
        <taxon>Omphalotaceae</taxon>
        <taxon>Rhodocollybia</taxon>
    </lineage>
</organism>
<dbReference type="EMBL" id="JADNRY010000050">
    <property type="protein sequence ID" value="KAF9069504.1"/>
    <property type="molecule type" value="Genomic_DNA"/>
</dbReference>
<name>A0A9P5PUE7_9AGAR</name>
<protein>
    <submittedName>
        <fullName evidence="1">Uncharacterized protein</fullName>
    </submittedName>
</protein>
<sequence length="65" mass="7324">MLITLVPCLRSAFDAAATLVLLYKLWTHAREIEKALGSDHSSRFYDTLITEGVQPPDSSYIRLTK</sequence>
<dbReference type="AlphaFoldDB" id="A0A9P5PUE7"/>
<proteinExistence type="predicted"/>
<dbReference type="Proteomes" id="UP000772434">
    <property type="component" value="Unassembled WGS sequence"/>
</dbReference>
<accession>A0A9P5PUE7</accession>
<evidence type="ECO:0000313" key="2">
    <source>
        <dbReference type="Proteomes" id="UP000772434"/>
    </source>
</evidence>
<dbReference type="OrthoDB" id="3067436at2759"/>
<reference evidence="1" key="1">
    <citation type="submission" date="2020-11" db="EMBL/GenBank/DDBJ databases">
        <authorList>
            <consortium name="DOE Joint Genome Institute"/>
            <person name="Ahrendt S."/>
            <person name="Riley R."/>
            <person name="Andreopoulos W."/>
            <person name="Labutti K."/>
            <person name="Pangilinan J."/>
            <person name="Ruiz-Duenas F.J."/>
            <person name="Barrasa J.M."/>
            <person name="Sanchez-Garcia M."/>
            <person name="Camarero S."/>
            <person name="Miyauchi S."/>
            <person name="Serrano A."/>
            <person name="Linde D."/>
            <person name="Babiker R."/>
            <person name="Drula E."/>
            <person name="Ayuso-Fernandez I."/>
            <person name="Pacheco R."/>
            <person name="Padilla G."/>
            <person name="Ferreira P."/>
            <person name="Barriuso J."/>
            <person name="Kellner H."/>
            <person name="Castanera R."/>
            <person name="Alfaro M."/>
            <person name="Ramirez L."/>
            <person name="Pisabarro A.G."/>
            <person name="Kuo A."/>
            <person name="Tritt A."/>
            <person name="Lipzen A."/>
            <person name="He G."/>
            <person name="Yan M."/>
            <person name="Ng V."/>
            <person name="Cullen D."/>
            <person name="Martin F."/>
            <person name="Rosso M.-N."/>
            <person name="Henrissat B."/>
            <person name="Hibbett D."/>
            <person name="Martinez A.T."/>
            <person name="Grigoriev I.V."/>
        </authorList>
    </citation>
    <scope>NUCLEOTIDE SEQUENCE</scope>
    <source>
        <strain evidence="1">AH 40177</strain>
    </source>
</reference>
<evidence type="ECO:0000313" key="1">
    <source>
        <dbReference type="EMBL" id="KAF9069504.1"/>
    </source>
</evidence>